<dbReference type="Pfam" id="PF14165">
    <property type="entry name" value="YtzH"/>
    <property type="match status" value="1"/>
</dbReference>
<evidence type="ECO:0000313" key="2">
    <source>
        <dbReference type="Proteomes" id="UP000295658"/>
    </source>
</evidence>
<dbReference type="EMBL" id="SLUL01000003">
    <property type="protein sequence ID" value="TCL51769.1"/>
    <property type="molecule type" value="Genomic_DNA"/>
</dbReference>
<comment type="caution">
    <text evidence="1">The sequence shown here is derived from an EMBL/GenBank/DDBJ whole genome shotgun (WGS) entry which is preliminary data.</text>
</comment>
<sequence>MTINHEHQLIVLKDLLSDHQADRLGTVSECEQIGRLAKSLLANDAVHSRLKNTLSDIYTYSQNGKNATDLSSHIEEHEQQLAEWMNELT</sequence>
<dbReference type="InterPro" id="IPR025547">
    <property type="entry name" value="YtzH"/>
</dbReference>
<proteinExistence type="predicted"/>
<accession>A0A4R1QG28</accession>
<dbReference type="RefSeq" id="WP_132947483.1">
    <property type="nucleotide sequence ID" value="NZ_BSVG01000001.1"/>
</dbReference>
<name>A0A4R1QG28_9BACL</name>
<reference evidence="1 2" key="1">
    <citation type="submission" date="2019-03" db="EMBL/GenBank/DDBJ databases">
        <title>Genomic Encyclopedia of Type Strains, Phase IV (KMG-IV): sequencing the most valuable type-strain genomes for metagenomic binning, comparative biology and taxonomic classification.</title>
        <authorList>
            <person name="Goeker M."/>
        </authorList>
    </citation>
    <scope>NUCLEOTIDE SEQUENCE [LARGE SCALE GENOMIC DNA]</scope>
    <source>
        <strain evidence="1 2">DSM 24979</strain>
    </source>
</reference>
<protein>
    <submittedName>
        <fullName evidence="1">YtzH-like protein</fullName>
    </submittedName>
</protein>
<dbReference type="OrthoDB" id="2968867at2"/>
<keyword evidence="2" id="KW-1185">Reference proteome</keyword>
<dbReference type="Proteomes" id="UP000295658">
    <property type="component" value="Unassembled WGS sequence"/>
</dbReference>
<gene>
    <name evidence="1" type="ORF">EDD69_1037</name>
</gene>
<organism evidence="1 2">
    <name type="scientific">Thermolongibacillus altinsuensis</name>
    <dbReference type="NCBI Taxonomy" id="575256"/>
    <lineage>
        <taxon>Bacteria</taxon>
        <taxon>Bacillati</taxon>
        <taxon>Bacillota</taxon>
        <taxon>Bacilli</taxon>
        <taxon>Bacillales</taxon>
        <taxon>Anoxybacillaceae</taxon>
        <taxon>Thermolongibacillus</taxon>
    </lineage>
</organism>
<dbReference type="AlphaFoldDB" id="A0A4R1QG28"/>
<evidence type="ECO:0000313" key="1">
    <source>
        <dbReference type="EMBL" id="TCL51769.1"/>
    </source>
</evidence>